<keyword evidence="6" id="KW-0333">Golgi apparatus</keyword>
<reference evidence="9 10" key="1">
    <citation type="submission" date="2019-09" db="EMBL/GenBank/DDBJ databases">
        <title>Bird 10,000 Genomes (B10K) Project - Family phase.</title>
        <authorList>
            <person name="Zhang G."/>
        </authorList>
    </citation>
    <scope>NUCLEOTIDE SEQUENCE [LARGE SCALE GENOMIC DNA]</scope>
    <source>
        <strain evidence="9">B10K-DU-012-52</strain>
    </source>
</reference>
<dbReference type="PANTHER" id="PTHR31658">
    <property type="entry name" value="CONSERVED OLIGOMERIC GOLGI COMPLEX SUBUNIT 1"/>
    <property type="match status" value="1"/>
</dbReference>
<feature type="non-terminal residue" evidence="9">
    <location>
        <position position="1"/>
    </location>
</feature>
<dbReference type="EMBL" id="VYZX01020093">
    <property type="protein sequence ID" value="NXS58682.1"/>
    <property type="molecule type" value="Genomic_DNA"/>
</dbReference>
<evidence type="ECO:0000313" key="10">
    <source>
        <dbReference type="Proteomes" id="UP000520535"/>
    </source>
</evidence>
<dbReference type="GO" id="GO:0000139">
    <property type="term" value="C:Golgi membrane"/>
    <property type="evidence" value="ECO:0007669"/>
    <property type="project" value="UniProtKB-SubCell"/>
</dbReference>
<gene>
    <name evidence="9" type="primary">Cog1</name>
    <name evidence="9" type="ORF">BRALEP_R11677</name>
</gene>
<proteinExistence type="inferred from homology"/>
<keyword evidence="10" id="KW-1185">Reference proteome</keyword>
<keyword evidence="4" id="KW-0813">Transport</keyword>
<evidence type="ECO:0000256" key="5">
    <source>
        <dbReference type="ARBA" id="ARBA00022927"/>
    </source>
</evidence>
<evidence type="ECO:0000256" key="8">
    <source>
        <dbReference type="SAM" id="MobiDB-lite"/>
    </source>
</evidence>
<feature type="region of interest" description="Disordered" evidence="8">
    <location>
        <begin position="893"/>
        <end position="919"/>
    </location>
</feature>
<dbReference type="Pfam" id="PF08700">
    <property type="entry name" value="VPS51_Exo84_N"/>
    <property type="match status" value="1"/>
</dbReference>
<dbReference type="GO" id="GO:0017119">
    <property type="term" value="C:Golgi transport complex"/>
    <property type="evidence" value="ECO:0007669"/>
    <property type="project" value="InterPro"/>
</dbReference>
<dbReference type="GO" id="GO:0006891">
    <property type="term" value="P:intra-Golgi vesicle-mediated transport"/>
    <property type="evidence" value="ECO:0007669"/>
    <property type="project" value="InterPro"/>
</dbReference>
<evidence type="ECO:0000256" key="2">
    <source>
        <dbReference type="ARBA" id="ARBA00006653"/>
    </source>
</evidence>
<evidence type="ECO:0000313" key="9">
    <source>
        <dbReference type="EMBL" id="NXS58682.1"/>
    </source>
</evidence>
<protein>
    <recommendedName>
        <fullName evidence="3">Conserved oligomeric Golgi complex subunit 1</fullName>
    </recommendedName>
</protein>
<name>A0A7L2VK16_9AVES</name>
<sequence>ALFEAHTAAELRAVERRLRAGIEQKREELRQMVGERYRDLIEAADTIAEMRLSAERLLGSVRGLQRGGAGRPGPVAPARPPVQESFYRAAAQLKLLLAVPEQVWGAVEGGRYLPAARLHLLGGHLRRQLQLDAPRARSSPILARFPILLRQVATASHLRSTILQESKALLKSQTVSDQAVAEALCAIMLLEDSSPRQALADFLLARKLAIQQLLNQPHHGAGIKAQVCSLMELLTTTLYQAHALFYTMPEGMPPDPALPCGLLFSTLESTTSQPPAGRGGVLEEEVKLSSWFRYLPQSVVEFQPALRTLAHPISQDYLRDTLQKWITMCSDDIRAGVSNLLVYVKSMKGLAGIRDAVWELLSSESISHNWEAVCRRLLDKPAAFWEDLLQQLFLDRLETLTKEGFDSISSSSKQLLTVALQELEAKPSSSAPSKHIQFEHNVALFLWSESSSDLPPDAAWVSVANRGPLARSGLAMKAQALTPCVQSFCSALDSKLKARLDDLLSYLPADPSATKEVTVPAPPRSAFDRYADASRVEGLLRHHCVSCIHHVLGCVREELQRAQSLLGGGQEDTPSDAKLNAVLFVARLCQSLPELCPHLQQCILGRSGSAETALRETRSTKKLGKGKAQEVTPVQAQWQGVKAELQEQSLFAYQIWSSAVTKRLVEGFTHTLLLDTAGSVLAAATNWDEIEIQEETESGTSVTSKIRLPVQPSWYVQCLLFSLCQEVNRVGGHTLPKVTLQELLRTCLAQVLAAYGKLVEEKQEKKAGAFPMTQNRALQLLYDLRYLSIILTAKSEETKSSRTRHDPGLEKVTDFLEGHIDPFDLDVFTPHLNSHLNRLVQRTSVLFGLLTGTENQYTSRSSTPSSQELHNILPLASSQIRFGLLPLSMSSSRKSRAAARSTERVQVPPPMLRRAEDEASRPGALFRQLVTEEEEDTAAPSLFKLGWLSGMTK</sequence>
<evidence type="ECO:0000256" key="4">
    <source>
        <dbReference type="ARBA" id="ARBA00022448"/>
    </source>
</evidence>
<feature type="non-terminal residue" evidence="9">
    <location>
        <position position="953"/>
    </location>
</feature>
<dbReference type="Proteomes" id="UP000520535">
    <property type="component" value="Unassembled WGS sequence"/>
</dbReference>
<comment type="subcellular location">
    <subcellularLocation>
        <location evidence="1">Golgi apparatus membrane</location>
        <topology evidence="1">Peripheral membrane protein</topology>
    </subcellularLocation>
</comment>
<evidence type="ECO:0000256" key="6">
    <source>
        <dbReference type="ARBA" id="ARBA00023034"/>
    </source>
</evidence>
<dbReference type="PANTHER" id="PTHR31658:SF0">
    <property type="entry name" value="CONSERVED OLIGOMERIC GOLGI COMPLEX SUBUNIT 1"/>
    <property type="match status" value="1"/>
</dbReference>
<evidence type="ECO:0000256" key="1">
    <source>
        <dbReference type="ARBA" id="ARBA00004395"/>
    </source>
</evidence>
<comment type="similarity">
    <text evidence="2">Belongs to the COG1 family.</text>
</comment>
<accession>A0A7L2VK16</accession>
<evidence type="ECO:0000256" key="3">
    <source>
        <dbReference type="ARBA" id="ARBA00020978"/>
    </source>
</evidence>
<dbReference type="GO" id="GO:0015031">
    <property type="term" value="P:protein transport"/>
    <property type="evidence" value="ECO:0007669"/>
    <property type="project" value="UniProtKB-KW"/>
</dbReference>
<evidence type="ECO:0000256" key="7">
    <source>
        <dbReference type="ARBA" id="ARBA00023136"/>
    </source>
</evidence>
<dbReference type="InterPro" id="IPR033370">
    <property type="entry name" value="COG1"/>
</dbReference>
<dbReference type="OrthoDB" id="46189at2759"/>
<keyword evidence="5" id="KW-0653">Protein transport</keyword>
<dbReference type="AlphaFoldDB" id="A0A7L2VK16"/>
<keyword evidence="7" id="KW-0472">Membrane</keyword>
<organism evidence="9 10">
    <name type="scientific">Brachypteracias leptosomus</name>
    <name type="common">short-legged ground-roller</name>
    <dbReference type="NCBI Taxonomy" id="135165"/>
    <lineage>
        <taxon>Eukaryota</taxon>
        <taxon>Metazoa</taxon>
        <taxon>Chordata</taxon>
        <taxon>Craniata</taxon>
        <taxon>Vertebrata</taxon>
        <taxon>Euteleostomi</taxon>
        <taxon>Archelosauria</taxon>
        <taxon>Archosauria</taxon>
        <taxon>Dinosauria</taxon>
        <taxon>Saurischia</taxon>
        <taxon>Theropoda</taxon>
        <taxon>Coelurosauria</taxon>
        <taxon>Aves</taxon>
        <taxon>Neognathae</taxon>
        <taxon>Neoaves</taxon>
        <taxon>Telluraves</taxon>
        <taxon>Coraciimorphae</taxon>
        <taxon>Coraciiformes</taxon>
        <taxon>Brachypteraciidae</taxon>
        <taxon>Brachypteracias</taxon>
    </lineage>
</organism>
<comment type="caution">
    <text evidence="9">The sequence shown here is derived from an EMBL/GenBank/DDBJ whole genome shotgun (WGS) entry which is preliminary data.</text>
</comment>